<evidence type="ECO:0000313" key="3">
    <source>
        <dbReference type="Proteomes" id="UP001174839"/>
    </source>
</evidence>
<keyword evidence="3" id="KW-1185">Reference proteome</keyword>
<evidence type="ECO:0000256" key="1">
    <source>
        <dbReference type="SAM" id="Phobius"/>
    </source>
</evidence>
<dbReference type="Pfam" id="PF19578">
    <property type="entry name" value="DUF6090"/>
    <property type="match status" value="1"/>
</dbReference>
<dbReference type="EMBL" id="JAUDUY010000001">
    <property type="protein sequence ID" value="MDM9630134.1"/>
    <property type="molecule type" value="Genomic_DNA"/>
</dbReference>
<proteinExistence type="predicted"/>
<keyword evidence="1" id="KW-0812">Transmembrane</keyword>
<dbReference type="InterPro" id="IPR045749">
    <property type="entry name" value="DUF6090"/>
</dbReference>
<protein>
    <submittedName>
        <fullName evidence="2">DUF6090 family protein</fullName>
    </submittedName>
</protein>
<sequence>MRRSSVSSGRVNGYLLYALGEIILIVIGILIALQIDRWNDQNLQRSEAIAVYESISQQIMEDRNKLGEAKTKNLMFSKAYERANEIIELRDISKADSLALYSVLLSQYSDFYRDAPIYNTLAVSGQLKLLKNKEITRDLQMLDLTYNTVNKSESIHWDIIINELSPELRSVVNYNTMKPVKIDRLYGVELQNIFIESIYLTKIKDALYGQAIAEIDSILSGIKRELKPI</sequence>
<dbReference type="RefSeq" id="WP_289723497.1">
    <property type="nucleotide sequence ID" value="NZ_JAUDUY010000001.1"/>
</dbReference>
<organism evidence="2 3">
    <name type="scientific">Robiginitalea aurantiaca</name>
    <dbReference type="NCBI Taxonomy" id="3056915"/>
    <lineage>
        <taxon>Bacteria</taxon>
        <taxon>Pseudomonadati</taxon>
        <taxon>Bacteroidota</taxon>
        <taxon>Flavobacteriia</taxon>
        <taxon>Flavobacteriales</taxon>
        <taxon>Flavobacteriaceae</taxon>
        <taxon>Robiginitalea</taxon>
    </lineage>
</organism>
<feature type="transmembrane region" description="Helical" evidence="1">
    <location>
        <begin position="14"/>
        <end position="35"/>
    </location>
</feature>
<name>A0ABT7WB38_9FLAO</name>
<reference evidence="2" key="1">
    <citation type="submission" date="2023-06" db="EMBL/GenBank/DDBJ databases">
        <title>Robiginitalea aurantiacus sp. nov. and Algoriphagus sediminis sp. nov., isolated from coastal sediment.</title>
        <authorList>
            <person name="Zhou Z.Y."/>
            <person name="An J."/>
            <person name="Jia Y.W."/>
            <person name="Du Z.J."/>
        </authorList>
    </citation>
    <scope>NUCLEOTIDE SEQUENCE</scope>
    <source>
        <strain evidence="2">M39</strain>
    </source>
</reference>
<keyword evidence="1" id="KW-1133">Transmembrane helix</keyword>
<comment type="caution">
    <text evidence="2">The sequence shown here is derived from an EMBL/GenBank/DDBJ whole genome shotgun (WGS) entry which is preliminary data.</text>
</comment>
<keyword evidence="1" id="KW-0472">Membrane</keyword>
<accession>A0ABT7WB38</accession>
<gene>
    <name evidence="2" type="ORF">QU605_01535</name>
</gene>
<evidence type="ECO:0000313" key="2">
    <source>
        <dbReference type="EMBL" id="MDM9630134.1"/>
    </source>
</evidence>
<dbReference type="Proteomes" id="UP001174839">
    <property type="component" value="Unassembled WGS sequence"/>
</dbReference>